<dbReference type="SUPFAM" id="SSF109854">
    <property type="entry name" value="DinB/YfiT-like putative metalloenzymes"/>
    <property type="match status" value="1"/>
</dbReference>
<evidence type="ECO:0000256" key="1">
    <source>
        <dbReference type="SAM" id="MobiDB-lite"/>
    </source>
</evidence>
<dbReference type="InterPro" id="IPR034660">
    <property type="entry name" value="DinB/YfiT-like"/>
</dbReference>
<reference evidence="4 5" key="1">
    <citation type="journal article" date="2011" name="Plasmid">
        <title>Streptomyces turgidiscabies Car8 contains a modular pathogenicity island that shares virulence genes with other actinobacterial plant pathogens.</title>
        <authorList>
            <person name="Huguet-Tapia J.C."/>
            <person name="Badger J.H."/>
            <person name="Loria R."/>
            <person name="Pettis G.S."/>
        </authorList>
    </citation>
    <scope>NUCLEOTIDE SEQUENCE [LARGE SCALE GENOMIC DNA]</scope>
    <source>
        <strain evidence="4 5">Car8</strain>
    </source>
</reference>
<evidence type="ECO:0000313" key="5">
    <source>
        <dbReference type="Proteomes" id="UP000010931"/>
    </source>
</evidence>
<dbReference type="Pfam" id="PF17844">
    <property type="entry name" value="SCP_3"/>
    <property type="match status" value="1"/>
</dbReference>
<organism evidence="4 5">
    <name type="scientific">Streptomyces turgidiscabies (strain Car8)</name>
    <dbReference type="NCBI Taxonomy" id="698760"/>
    <lineage>
        <taxon>Bacteria</taxon>
        <taxon>Bacillati</taxon>
        <taxon>Actinomycetota</taxon>
        <taxon>Actinomycetes</taxon>
        <taxon>Kitasatosporales</taxon>
        <taxon>Streptomycetaceae</taxon>
        <taxon>Streptomyces</taxon>
    </lineage>
</organism>
<comment type="caution">
    <text evidence="4">The sequence shown here is derived from an EMBL/GenBank/DDBJ whole genome shotgun (WGS) entry which is preliminary data.</text>
</comment>
<sequence>MLLDVDDDRFLNDKNLNSRSPPPPTTLPAMPPAPRKPKFRTYDPVKTRTAILTQYANIRTAVSTLTPDRLALPTRLGDWTVHDLVAHVTMAVETVSRNLDRDEPPKAELGLLDWPFATAARAADIADGTRELAAAHPGPDALNALYALTEERLTQRLAAAPGDRRLATRTGAMTLADYLVTRTVELVVHTDDLNAAVPGLDIPYDRQALGTCTRLLADALASKAPGGSTEVRIPPYAVVQCVEGPRHTRGTPPNVVETDPLTWIRLATGRVQWTDALDNAQVSASGERADLGGLLPLMA</sequence>
<dbReference type="InterPro" id="IPR041629">
    <property type="entry name" value="SCP_3"/>
</dbReference>
<dbReference type="EMBL" id="AEJB01000275">
    <property type="protein sequence ID" value="ELP67599.1"/>
    <property type="molecule type" value="Genomic_DNA"/>
</dbReference>
<feature type="region of interest" description="Disordered" evidence="1">
    <location>
        <begin position="1"/>
        <end position="37"/>
    </location>
</feature>
<dbReference type="AlphaFoldDB" id="L7F927"/>
<dbReference type="InterPro" id="IPR024344">
    <property type="entry name" value="MDMPI_metal-binding"/>
</dbReference>
<dbReference type="Proteomes" id="UP000010931">
    <property type="component" value="Unassembled WGS sequence"/>
</dbReference>
<evidence type="ECO:0000313" key="4">
    <source>
        <dbReference type="EMBL" id="ELP67599.1"/>
    </source>
</evidence>
<dbReference type="NCBIfam" id="TIGR03083">
    <property type="entry name" value="maleylpyruvate isomerase family mycothiol-dependent enzyme"/>
    <property type="match status" value="1"/>
</dbReference>
<accession>L7F927</accession>
<feature type="domain" description="Bacterial SCP orthologue" evidence="3">
    <location>
        <begin position="205"/>
        <end position="297"/>
    </location>
</feature>
<dbReference type="STRING" id="85558.T45_08706"/>
<dbReference type="GO" id="GO:0046872">
    <property type="term" value="F:metal ion binding"/>
    <property type="evidence" value="ECO:0007669"/>
    <property type="project" value="InterPro"/>
</dbReference>
<feature type="compositionally biased region" description="Pro residues" evidence="1">
    <location>
        <begin position="20"/>
        <end position="34"/>
    </location>
</feature>
<evidence type="ECO:0000259" key="3">
    <source>
        <dbReference type="Pfam" id="PF17844"/>
    </source>
</evidence>
<dbReference type="InterPro" id="IPR017517">
    <property type="entry name" value="Maleyloyr_isom"/>
</dbReference>
<proteinExistence type="predicted"/>
<feature type="domain" description="Mycothiol-dependent maleylpyruvate isomerase metal-binding" evidence="2">
    <location>
        <begin position="56"/>
        <end position="193"/>
    </location>
</feature>
<dbReference type="PATRIC" id="fig|698760.3.peg.3665"/>
<keyword evidence="5" id="KW-1185">Reference proteome</keyword>
<gene>
    <name evidence="4" type="ORF">STRTUCAR8_05882</name>
</gene>
<dbReference type="Gene3D" id="3.30.1050.40">
    <property type="match status" value="1"/>
</dbReference>
<dbReference type="Pfam" id="PF11716">
    <property type="entry name" value="MDMPI_N"/>
    <property type="match status" value="1"/>
</dbReference>
<name>L7F927_STRT8</name>
<evidence type="ECO:0000259" key="2">
    <source>
        <dbReference type="Pfam" id="PF11716"/>
    </source>
</evidence>
<protein>
    <submittedName>
        <fullName evidence="4">TIGR03083 family protein</fullName>
    </submittedName>
</protein>